<evidence type="ECO:0000313" key="2">
    <source>
        <dbReference type="EMBL" id="MDG6146385.1"/>
    </source>
</evidence>
<proteinExistence type="predicted"/>
<dbReference type="Proteomes" id="UP001153199">
    <property type="component" value="Unassembled WGS sequence"/>
</dbReference>
<accession>A0A9X4P245</accession>
<dbReference type="PROSITE" id="PS51318">
    <property type="entry name" value="TAT"/>
    <property type="match status" value="1"/>
</dbReference>
<evidence type="ECO:0000313" key="3">
    <source>
        <dbReference type="Proteomes" id="UP001153199"/>
    </source>
</evidence>
<name>A0A9X4P245_9LACT</name>
<comment type="caution">
    <text evidence="2">The sequence shown here is derived from an EMBL/GenBank/DDBJ whole genome shotgun (WGS) entry which is preliminary data.</text>
</comment>
<reference evidence="2" key="1">
    <citation type="submission" date="2022-06" db="EMBL/GenBank/DDBJ databases">
        <title>Lactococcus from bovine mastitis in China.</title>
        <authorList>
            <person name="Lin Y."/>
            <person name="Han B."/>
        </authorList>
    </citation>
    <scope>NUCLEOTIDE SEQUENCE</scope>
    <source>
        <strain evidence="2">Ningxia-I-26</strain>
    </source>
</reference>
<gene>
    <name evidence="2" type="ORF">NF717_12145</name>
</gene>
<sequence>FPPLPERPLLPSDIDRRSFLMRNAAIGAAAVMTGNAWTAEARAQQATKDAAAPKLGTTLSPDLDTVKKSKGPVMTVVE</sequence>
<dbReference type="RefSeq" id="WP_279369184.1">
    <property type="nucleotide sequence ID" value="NZ_JAMWFV010000139.1"/>
</dbReference>
<protein>
    <submittedName>
        <fullName evidence="2">Uncharacterized protein</fullName>
    </submittedName>
</protein>
<dbReference type="InterPro" id="IPR006311">
    <property type="entry name" value="TAT_signal"/>
</dbReference>
<feature type="region of interest" description="Disordered" evidence="1">
    <location>
        <begin position="48"/>
        <end position="78"/>
    </location>
</feature>
<dbReference type="AlphaFoldDB" id="A0A9X4P245"/>
<dbReference type="EMBL" id="JAMWFV010000139">
    <property type="protein sequence ID" value="MDG6146385.1"/>
    <property type="molecule type" value="Genomic_DNA"/>
</dbReference>
<feature type="non-terminal residue" evidence="2">
    <location>
        <position position="1"/>
    </location>
</feature>
<organism evidence="2 3">
    <name type="scientific">Lactococcus formosensis</name>
    <dbReference type="NCBI Taxonomy" id="1281486"/>
    <lineage>
        <taxon>Bacteria</taxon>
        <taxon>Bacillati</taxon>
        <taxon>Bacillota</taxon>
        <taxon>Bacilli</taxon>
        <taxon>Lactobacillales</taxon>
        <taxon>Streptococcaceae</taxon>
        <taxon>Lactococcus</taxon>
    </lineage>
</organism>
<evidence type="ECO:0000256" key="1">
    <source>
        <dbReference type="SAM" id="MobiDB-lite"/>
    </source>
</evidence>
<keyword evidence="3" id="KW-1185">Reference proteome</keyword>
<feature type="non-terminal residue" evidence="2">
    <location>
        <position position="78"/>
    </location>
</feature>